<dbReference type="InterPro" id="IPR009061">
    <property type="entry name" value="DNA-bd_dom_put_sf"/>
</dbReference>
<dbReference type="Pfam" id="PF05181">
    <property type="entry name" value="XPA_C"/>
    <property type="match status" value="1"/>
</dbReference>
<evidence type="ECO:0000256" key="1">
    <source>
        <dbReference type="ARBA" id="ARBA00004123"/>
    </source>
</evidence>
<dbReference type="InterPro" id="IPR022656">
    <property type="entry name" value="XPA_C"/>
</dbReference>
<evidence type="ECO:0000256" key="2">
    <source>
        <dbReference type="ARBA" id="ARBA00022833"/>
    </source>
</evidence>
<organism evidence="6 7">
    <name type="scientific">Polyrhizophydium stewartii</name>
    <dbReference type="NCBI Taxonomy" id="2732419"/>
    <lineage>
        <taxon>Eukaryota</taxon>
        <taxon>Fungi</taxon>
        <taxon>Fungi incertae sedis</taxon>
        <taxon>Chytridiomycota</taxon>
        <taxon>Chytridiomycota incertae sedis</taxon>
        <taxon>Chytridiomycetes</taxon>
        <taxon>Rhizophydiales</taxon>
        <taxon>Rhizophydiales incertae sedis</taxon>
        <taxon>Polyrhizophydium</taxon>
    </lineage>
</organism>
<evidence type="ECO:0000313" key="7">
    <source>
        <dbReference type="Proteomes" id="UP001527925"/>
    </source>
</evidence>
<dbReference type="InterPro" id="IPR000465">
    <property type="entry name" value="XPA/RAD14"/>
</dbReference>
<reference evidence="6 7" key="1">
    <citation type="submission" date="2023-09" db="EMBL/GenBank/DDBJ databases">
        <title>Pangenome analysis of Batrachochytrium dendrobatidis and related Chytrids.</title>
        <authorList>
            <person name="Yacoub M.N."/>
            <person name="Stajich J.E."/>
            <person name="James T.Y."/>
        </authorList>
    </citation>
    <scope>NUCLEOTIDE SEQUENCE [LARGE SCALE GENOMIC DNA]</scope>
    <source>
        <strain evidence="6 7">JEL0888</strain>
    </source>
</reference>
<keyword evidence="2" id="KW-0862">Zinc</keyword>
<proteinExistence type="predicted"/>
<gene>
    <name evidence="6" type="primary">RAD14</name>
    <name evidence="6" type="ORF">HK105_204914</name>
</gene>
<dbReference type="SUPFAM" id="SSF46955">
    <property type="entry name" value="Putative DNA-binding domain"/>
    <property type="match status" value="1"/>
</dbReference>
<evidence type="ECO:0000259" key="5">
    <source>
        <dbReference type="Pfam" id="PF05181"/>
    </source>
</evidence>
<keyword evidence="7" id="KW-1185">Reference proteome</keyword>
<evidence type="ECO:0000313" key="6">
    <source>
        <dbReference type="EMBL" id="KAL2915512.1"/>
    </source>
</evidence>
<dbReference type="InterPro" id="IPR037129">
    <property type="entry name" value="XPA_sf"/>
</dbReference>
<name>A0ABR4N7K7_9FUNG</name>
<keyword evidence="3" id="KW-0539">Nucleus</keyword>
<comment type="subcellular location">
    <subcellularLocation>
        <location evidence="1">Nucleus</location>
    </subcellularLocation>
</comment>
<accession>A0ABR4N7K7</accession>
<feature type="compositionally biased region" description="Low complexity" evidence="4">
    <location>
        <begin position="10"/>
        <end position="50"/>
    </location>
</feature>
<dbReference type="Gene3D" id="3.90.530.10">
    <property type="entry name" value="XPA C-terminal domain"/>
    <property type="match status" value="1"/>
</dbReference>
<feature type="region of interest" description="Disordered" evidence="4">
    <location>
        <begin position="76"/>
        <end position="96"/>
    </location>
</feature>
<comment type="caution">
    <text evidence="6">The sequence shown here is derived from an EMBL/GenBank/DDBJ whole genome shotgun (WGS) entry which is preliminary data.</text>
</comment>
<dbReference type="PANTHER" id="PTHR10142:SF0">
    <property type="entry name" value="DNA REPAIR PROTEIN COMPLEMENTING XP-A CELLS"/>
    <property type="match status" value="1"/>
</dbReference>
<feature type="region of interest" description="Disordered" evidence="4">
    <location>
        <begin position="1"/>
        <end position="52"/>
    </location>
</feature>
<evidence type="ECO:0000256" key="4">
    <source>
        <dbReference type="SAM" id="MobiDB-lite"/>
    </source>
</evidence>
<dbReference type="EMBL" id="JADGIZ020000023">
    <property type="protein sequence ID" value="KAL2915512.1"/>
    <property type="molecule type" value="Genomic_DNA"/>
</dbReference>
<feature type="compositionally biased region" description="Low complexity" evidence="4">
    <location>
        <begin position="83"/>
        <end position="96"/>
    </location>
</feature>
<dbReference type="Proteomes" id="UP001527925">
    <property type="component" value="Unassembled WGS sequence"/>
</dbReference>
<dbReference type="PANTHER" id="PTHR10142">
    <property type="entry name" value="DNA REPAIR PROTEIN COMPLEMENTING XP-A CELLS"/>
    <property type="match status" value="1"/>
</dbReference>
<protein>
    <submittedName>
        <fullName evidence="6">DNA repair protein rad14</fullName>
    </submittedName>
</protein>
<dbReference type="NCBIfam" id="TIGR00598">
    <property type="entry name" value="rad14"/>
    <property type="match status" value="1"/>
</dbReference>
<sequence>MPTTAEQLERIAASRQQAQRRLEARQQAAAAAAAQAPTRGQEAAPAAQNARQRKKRAIDLTYCDYNLTTMHDTRGGFLLEPPAQEGGAASQAGADGSATAQAAGTAAGAASTKADRAARVEGEVSPDVQCAKCKSIDVDFNYVKYFGERVCRRCIKQYPDEYSLLTKTECREDYLLTESEMRDETRLPYWTKANPHKSTYSNMLLYLRKQVEAFAWDKWGSAEALDAEFERRAAEKQERAAKKYKKKLAGAPRRAAMPRWRAGVLAR</sequence>
<dbReference type="CDD" id="cd21077">
    <property type="entry name" value="DBD_Rad14"/>
    <property type="match status" value="1"/>
</dbReference>
<feature type="domain" description="XPA C-terminal" evidence="5">
    <location>
        <begin position="161"/>
        <end position="211"/>
    </location>
</feature>
<evidence type="ECO:0000256" key="3">
    <source>
        <dbReference type="ARBA" id="ARBA00023242"/>
    </source>
</evidence>